<dbReference type="InterPro" id="IPR052704">
    <property type="entry name" value="ECF_Sigma-70_Domain"/>
</dbReference>
<dbReference type="InterPro" id="IPR007627">
    <property type="entry name" value="RNA_pol_sigma70_r2"/>
</dbReference>
<evidence type="ECO:0000313" key="9">
    <source>
        <dbReference type="Proteomes" id="UP000256269"/>
    </source>
</evidence>
<accession>A0A3E0GX51</accession>
<dbReference type="SUPFAM" id="SSF54427">
    <property type="entry name" value="NTF2-like"/>
    <property type="match status" value="1"/>
</dbReference>
<dbReference type="GO" id="GO:0003677">
    <property type="term" value="F:DNA binding"/>
    <property type="evidence" value="ECO:0007669"/>
    <property type="project" value="InterPro"/>
</dbReference>
<dbReference type="GO" id="GO:0006352">
    <property type="term" value="P:DNA-templated transcription initiation"/>
    <property type="evidence" value="ECO:0007669"/>
    <property type="project" value="InterPro"/>
</dbReference>
<dbReference type="InterPro" id="IPR013249">
    <property type="entry name" value="RNA_pol_sigma70_r4_t2"/>
</dbReference>
<evidence type="ECO:0000256" key="4">
    <source>
        <dbReference type="ARBA" id="ARBA00023082"/>
    </source>
</evidence>
<keyword evidence="3" id="KW-0805">Transcription regulation</keyword>
<dbReference type="GO" id="GO:0016987">
    <property type="term" value="F:sigma factor activity"/>
    <property type="evidence" value="ECO:0007669"/>
    <property type="project" value="UniProtKB-KW"/>
</dbReference>
<feature type="domain" description="RNA polymerase sigma-70 region 2" evidence="6">
    <location>
        <begin position="11"/>
        <end position="72"/>
    </location>
</feature>
<evidence type="ECO:0000259" key="6">
    <source>
        <dbReference type="Pfam" id="PF04542"/>
    </source>
</evidence>
<dbReference type="InterPro" id="IPR036388">
    <property type="entry name" value="WH-like_DNA-bd_sf"/>
</dbReference>
<dbReference type="Pfam" id="PF04542">
    <property type="entry name" value="Sigma70_r2"/>
    <property type="match status" value="1"/>
</dbReference>
<dbReference type="OrthoDB" id="3211555at2"/>
<evidence type="ECO:0000256" key="2">
    <source>
        <dbReference type="ARBA" id="ARBA00011344"/>
    </source>
</evidence>
<evidence type="ECO:0000256" key="3">
    <source>
        <dbReference type="ARBA" id="ARBA00023015"/>
    </source>
</evidence>
<dbReference type="SUPFAM" id="SSF88659">
    <property type="entry name" value="Sigma3 and sigma4 domains of RNA polymerase sigma factors"/>
    <property type="match status" value="1"/>
</dbReference>
<keyword evidence="4" id="KW-0731">Sigma factor</keyword>
<dbReference type="Gene3D" id="1.10.1740.10">
    <property type="match status" value="1"/>
</dbReference>
<evidence type="ECO:0000256" key="1">
    <source>
        <dbReference type="ARBA" id="ARBA00010641"/>
    </source>
</evidence>
<dbReference type="EMBL" id="QUNO01000025">
    <property type="protein sequence ID" value="REH29422.1"/>
    <property type="molecule type" value="Genomic_DNA"/>
</dbReference>
<evidence type="ECO:0000256" key="5">
    <source>
        <dbReference type="ARBA" id="ARBA00023163"/>
    </source>
</evidence>
<dbReference type="Proteomes" id="UP000256269">
    <property type="component" value="Unassembled WGS sequence"/>
</dbReference>
<comment type="similarity">
    <text evidence="1">Belongs to the sigma-70 factor family. ECF subfamily.</text>
</comment>
<dbReference type="InterPro" id="IPR014284">
    <property type="entry name" value="RNA_pol_sigma-70_dom"/>
</dbReference>
<dbReference type="Gene3D" id="1.10.10.10">
    <property type="entry name" value="Winged helix-like DNA-binding domain superfamily/Winged helix DNA-binding domain"/>
    <property type="match status" value="1"/>
</dbReference>
<dbReference type="Pfam" id="PF08281">
    <property type="entry name" value="Sigma70_r4_2"/>
    <property type="match status" value="1"/>
</dbReference>
<dbReference type="AlphaFoldDB" id="A0A3E0GX51"/>
<keyword evidence="5" id="KW-0804">Transcription</keyword>
<reference evidence="8 9" key="1">
    <citation type="submission" date="2018-08" db="EMBL/GenBank/DDBJ databases">
        <title>Genomic Encyclopedia of Archaeal and Bacterial Type Strains, Phase II (KMG-II): from individual species to whole genera.</title>
        <authorList>
            <person name="Goeker M."/>
        </authorList>
    </citation>
    <scope>NUCLEOTIDE SEQUENCE [LARGE SCALE GENOMIC DNA]</scope>
    <source>
        <strain evidence="8 9">DSM 45791</strain>
    </source>
</reference>
<feature type="domain" description="RNA polymerase sigma factor 70 region 4 type 2" evidence="7">
    <location>
        <begin position="103"/>
        <end position="153"/>
    </location>
</feature>
<dbReference type="InterPro" id="IPR032710">
    <property type="entry name" value="NTF2-like_dom_sf"/>
</dbReference>
<dbReference type="PANTHER" id="PTHR30173:SF43">
    <property type="entry name" value="ECF RNA POLYMERASE SIGMA FACTOR SIGI-RELATED"/>
    <property type="match status" value="1"/>
</dbReference>
<name>A0A3E0GX51_9PSEU</name>
<evidence type="ECO:0000313" key="8">
    <source>
        <dbReference type="EMBL" id="REH29422.1"/>
    </source>
</evidence>
<organism evidence="8 9">
    <name type="scientific">Kutzneria buriramensis</name>
    <dbReference type="NCBI Taxonomy" id="1045776"/>
    <lineage>
        <taxon>Bacteria</taxon>
        <taxon>Bacillati</taxon>
        <taxon>Actinomycetota</taxon>
        <taxon>Actinomycetes</taxon>
        <taxon>Pseudonocardiales</taxon>
        <taxon>Pseudonocardiaceae</taxon>
        <taxon>Kutzneria</taxon>
    </lineage>
</organism>
<evidence type="ECO:0000259" key="7">
    <source>
        <dbReference type="Pfam" id="PF08281"/>
    </source>
</evidence>
<dbReference type="InterPro" id="IPR013325">
    <property type="entry name" value="RNA_pol_sigma_r2"/>
</dbReference>
<sequence length="281" mass="30730">MPDDNLLAERFEAHRPLLRAVAGRMLGSTAEADDAVQETWLRLSKADGVDNLESWLRTVVSRISLDMLRSRKAKREEPIDWHPPAEVDGPEREAVLVDEVGRAMLVVLDRLAPAERVAFVLHDMFAVPFDEIASVVDRTPVTTKKLASRARQKVRGAETLTTPNDTQVVEAFLQASREGDLEALLAILAPDVMRRADAAALPKGRSTVVRGRDAVAREMLVLGKRARFAEPALVNGKSGAVVAPNGQLRLVLVITIVNRLVSGYEVIADPECLETVDIAVP</sequence>
<comment type="subunit">
    <text evidence="2">Interacts transiently with the RNA polymerase catalytic core formed by RpoA, RpoB, RpoC and RpoZ (2 alpha, 1 beta, 1 beta' and 1 omega subunit) to form the RNA polymerase holoenzyme that can initiate transcription.</text>
</comment>
<dbReference type="SUPFAM" id="SSF88946">
    <property type="entry name" value="Sigma2 domain of RNA polymerase sigma factors"/>
    <property type="match status" value="1"/>
</dbReference>
<dbReference type="InterPro" id="IPR013324">
    <property type="entry name" value="RNA_pol_sigma_r3/r4-like"/>
</dbReference>
<protein>
    <submittedName>
        <fullName evidence="8">RNA polymerase sigma-70 factor (ECF subfamily)</fullName>
    </submittedName>
</protein>
<dbReference type="Gene3D" id="3.10.450.50">
    <property type="match status" value="1"/>
</dbReference>
<dbReference type="RefSeq" id="WP_116181261.1">
    <property type="nucleotide sequence ID" value="NZ_CP144375.1"/>
</dbReference>
<comment type="caution">
    <text evidence="8">The sequence shown here is derived from an EMBL/GenBank/DDBJ whole genome shotgun (WGS) entry which is preliminary data.</text>
</comment>
<dbReference type="PANTHER" id="PTHR30173">
    <property type="entry name" value="SIGMA 19 FACTOR"/>
    <property type="match status" value="1"/>
</dbReference>
<dbReference type="NCBIfam" id="TIGR02937">
    <property type="entry name" value="sigma70-ECF"/>
    <property type="match status" value="1"/>
</dbReference>
<gene>
    <name evidence="8" type="ORF">BCF44_12537</name>
</gene>
<proteinExistence type="inferred from homology"/>
<keyword evidence="9" id="KW-1185">Reference proteome</keyword>